<feature type="transmembrane region" description="Helical" evidence="2">
    <location>
        <begin position="44"/>
        <end position="61"/>
    </location>
</feature>
<dbReference type="EMBL" id="CADCTM010000868">
    <property type="protein sequence ID" value="CAA9299015.1"/>
    <property type="molecule type" value="Genomic_DNA"/>
</dbReference>
<feature type="transmembrane region" description="Helical" evidence="2">
    <location>
        <begin position="192"/>
        <end position="209"/>
    </location>
</feature>
<dbReference type="PANTHER" id="PTHR22911">
    <property type="entry name" value="ACYL-MALONYL CONDENSING ENZYME-RELATED"/>
    <property type="match status" value="1"/>
</dbReference>
<keyword evidence="2" id="KW-0812">Transmembrane</keyword>
<accession>A0A6J4K9A7</accession>
<keyword evidence="2" id="KW-0472">Membrane</keyword>
<feature type="domain" description="EamA" evidence="3">
    <location>
        <begin position="12"/>
        <end position="145"/>
    </location>
</feature>
<reference evidence="4" key="1">
    <citation type="submission" date="2020-02" db="EMBL/GenBank/DDBJ databases">
        <authorList>
            <person name="Meier V. D."/>
        </authorList>
    </citation>
    <scope>NUCLEOTIDE SEQUENCE</scope>
    <source>
        <strain evidence="4">AVDCRST_MAG92</strain>
    </source>
</reference>
<dbReference type="AlphaFoldDB" id="A0A6J4K9A7"/>
<evidence type="ECO:0000313" key="4">
    <source>
        <dbReference type="EMBL" id="CAA9299015.1"/>
    </source>
</evidence>
<feature type="transmembrane region" description="Helical" evidence="2">
    <location>
        <begin position="73"/>
        <end position="95"/>
    </location>
</feature>
<dbReference type="InterPro" id="IPR000620">
    <property type="entry name" value="EamA_dom"/>
</dbReference>
<gene>
    <name evidence="4" type="ORF">AVDCRST_MAG92-4950</name>
</gene>
<feature type="transmembrane region" description="Helical" evidence="2">
    <location>
        <begin position="283"/>
        <end position="303"/>
    </location>
</feature>
<feature type="transmembrane region" description="Helical" evidence="2">
    <location>
        <begin position="160"/>
        <end position="180"/>
    </location>
</feature>
<sequence length="311" mass="33561">MGLHQTSGRWRLGLALSLVTVFLWGILPISLIVALQALDVYTVTWFRFCMAFGLLFAYLASRKQLPELQKLREASLGLIVSATVFLGLNYLLFLQGLVLTSATTAEVVIQLAPILLSLGALVIFKERYTLPQWLGLGVLSLGFALYFHEQLKPVVNAPNNYLLGNGLLILGAAVWAIYALAQKQLLQKLPSATIMLIVYGGCGLLFTPLAKPQMLLTLSPLHWGMLLFCGLNTLLAYGAFAEALDHWEASRVSAIIALTPLVTLVAVWAVSLLTPTLIEPENLTLLGIVGALLVVAGSVAIAIGKNKLESA</sequence>
<feature type="domain" description="EamA" evidence="3">
    <location>
        <begin position="163"/>
        <end position="299"/>
    </location>
</feature>
<dbReference type="PANTHER" id="PTHR22911:SF134">
    <property type="entry name" value="DMT FAMILY TRANSPORTER"/>
    <property type="match status" value="1"/>
</dbReference>
<protein>
    <submittedName>
        <fullName evidence="4">Putative membrane protein</fullName>
    </submittedName>
</protein>
<dbReference type="Pfam" id="PF00892">
    <property type="entry name" value="EamA"/>
    <property type="match status" value="2"/>
</dbReference>
<keyword evidence="2" id="KW-1133">Transmembrane helix</keyword>
<evidence type="ECO:0000259" key="3">
    <source>
        <dbReference type="Pfam" id="PF00892"/>
    </source>
</evidence>
<comment type="similarity">
    <text evidence="1">Belongs to the EamA transporter family.</text>
</comment>
<proteinExistence type="inferred from homology"/>
<dbReference type="InterPro" id="IPR037185">
    <property type="entry name" value="EmrE-like"/>
</dbReference>
<feature type="transmembrane region" description="Helical" evidence="2">
    <location>
        <begin position="12"/>
        <end position="38"/>
    </location>
</feature>
<evidence type="ECO:0000256" key="2">
    <source>
        <dbReference type="SAM" id="Phobius"/>
    </source>
</evidence>
<feature type="transmembrane region" description="Helical" evidence="2">
    <location>
        <begin position="252"/>
        <end position="271"/>
    </location>
</feature>
<dbReference type="SUPFAM" id="SSF103481">
    <property type="entry name" value="Multidrug resistance efflux transporter EmrE"/>
    <property type="match status" value="2"/>
</dbReference>
<dbReference type="GO" id="GO:0016020">
    <property type="term" value="C:membrane"/>
    <property type="evidence" value="ECO:0007669"/>
    <property type="project" value="InterPro"/>
</dbReference>
<name>A0A6J4K9A7_9CYAN</name>
<evidence type="ECO:0000256" key="1">
    <source>
        <dbReference type="ARBA" id="ARBA00007362"/>
    </source>
</evidence>
<feature type="transmembrane region" description="Helical" evidence="2">
    <location>
        <begin position="131"/>
        <end position="148"/>
    </location>
</feature>
<organism evidence="4">
    <name type="scientific">uncultured Coleofasciculus sp</name>
    <dbReference type="NCBI Taxonomy" id="1267456"/>
    <lineage>
        <taxon>Bacteria</taxon>
        <taxon>Bacillati</taxon>
        <taxon>Cyanobacteriota</taxon>
        <taxon>Cyanophyceae</taxon>
        <taxon>Coleofasciculales</taxon>
        <taxon>Coleofasciculaceae</taxon>
        <taxon>Coleofasciculus</taxon>
        <taxon>environmental samples</taxon>
    </lineage>
</organism>
<feature type="transmembrane region" description="Helical" evidence="2">
    <location>
        <begin position="221"/>
        <end position="240"/>
    </location>
</feature>
<feature type="transmembrane region" description="Helical" evidence="2">
    <location>
        <begin position="107"/>
        <end position="124"/>
    </location>
</feature>